<evidence type="ECO:0000256" key="1">
    <source>
        <dbReference type="SAM" id="SignalP"/>
    </source>
</evidence>
<evidence type="ECO:0000313" key="2">
    <source>
        <dbReference type="EMBL" id="KAI1866550.1"/>
    </source>
</evidence>
<keyword evidence="1" id="KW-0732">Signal</keyword>
<organism evidence="2 3">
    <name type="scientific">Neoarthrinium moseri</name>
    <dbReference type="NCBI Taxonomy" id="1658444"/>
    <lineage>
        <taxon>Eukaryota</taxon>
        <taxon>Fungi</taxon>
        <taxon>Dikarya</taxon>
        <taxon>Ascomycota</taxon>
        <taxon>Pezizomycotina</taxon>
        <taxon>Sordariomycetes</taxon>
        <taxon>Xylariomycetidae</taxon>
        <taxon>Amphisphaeriales</taxon>
        <taxon>Apiosporaceae</taxon>
        <taxon>Neoarthrinium</taxon>
    </lineage>
</organism>
<reference evidence="2" key="1">
    <citation type="submission" date="2021-03" db="EMBL/GenBank/DDBJ databases">
        <title>Revisited historic fungal species revealed as producer of novel bioactive compounds through whole genome sequencing and comparative genomics.</title>
        <authorList>
            <person name="Vignolle G.A."/>
            <person name="Hochenegger N."/>
            <person name="Mach R.L."/>
            <person name="Mach-Aigner A.R."/>
            <person name="Javad Rahimi M."/>
            <person name="Salim K.A."/>
            <person name="Chan C.M."/>
            <person name="Lim L.B.L."/>
            <person name="Cai F."/>
            <person name="Druzhinina I.S."/>
            <person name="U'Ren J.M."/>
            <person name="Derntl C."/>
        </authorList>
    </citation>
    <scope>NUCLEOTIDE SEQUENCE</scope>
    <source>
        <strain evidence="2">TUCIM 5799</strain>
    </source>
</reference>
<dbReference type="Proteomes" id="UP000829685">
    <property type="component" value="Unassembled WGS sequence"/>
</dbReference>
<evidence type="ECO:0000313" key="3">
    <source>
        <dbReference type="Proteomes" id="UP000829685"/>
    </source>
</evidence>
<dbReference type="AlphaFoldDB" id="A0A9P9WJH3"/>
<sequence length="94" mass="10404">MQLSFVVALLPVLAVATPAIQERDVKKCCYELEGHPEVYYEITIDGDYKDSLNLCNLYYIRDTSDPDNCDAASRVATSGYCLSDVAFPVVDCKA</sequence>
<accession>A0A9P9WJH3</accession>
<keyword evidence="3" id="KW-1185">Reference proteome</keyword>
<proteinExistence type="predicted"/>
<feature type="chain" id="PRO_5040447063" evidence="1">
    <location>
        <begin position="17"/>
        <end position="94"/>
    </location>
</feature>
<gene>
    <name evidence="2" type="ORF">JX265_007851</name>
</gene>
<protein>
    <submittedName>
        <fullName evidence="2">Uncharacterized protein</fullName>
    </submittedName>
</protein>
<comment type="caution">
    <text evidence="2">The sequence shown here is derived from an EMBL/GenBank/DDBJ whole genome shotgun (WGS) entry which is preliminary data.</text>
</comment>
<name>A0A9P9WJH3_9PEZI</name>
<dbReference type="EMBL" id="JAFIMR010000020">
    <property type="protein sequence ID" value="KAI1866550.1"/>
    <property type="molecule type" value="Genomic_DNA"/>
</dbReference>
<feature type="signal peptide" evidence="1">
    <location>
        <begin position="1"/>
        <end position="16"/>
    </location>
</feature>